<dbReference type="RefSeq" id="WP_379788970.1">
    <property type="nucleotide sequence ID" value="NZ_JBHSHL010000050.1"/>
</dbReference>
<keyword evidence="2" id="KW-1185">Reference proteome</keyword>
<comment type="caution">
    <text evidence="1">The sequence shown here is derived from an EMBL/GenBank/DDBJ whole genome shotgun (WGS) entry which is preliminary data.</text>
</comment>
<evidence type="ECO:0000313" key="1">
    <source>
        <dbReference type="EMBL" id="MFC4805411.1"/>
    </source>
</evidence>
<accession>A0ABV9QNX6</accession>
<gene>
    <name evidence="1" type="ORF">ACFO4R_09995</name>
</gene>
<organism evidence="1 2">
    <name type="scientific">Filifactor villosus</name>
    <dbReference type="NCBI Taxonomy" id="29374"/>
    <lineage>
        <taxon>Bacteria</taxon>
        <taxon>Bacillati</taxon>
        <taxon>Bacillota</taxon>
        <taxon>Clostridia</taxon>
        <taxon>Peptostreptococcales</taxon>
        <taxon>Filifactoraceae</taxon>
        <taxon>Filifactor</taxon>
    </lineage>
</organism>
<dbReference type="Proteomes" id="UP001595916">
    <property type="component" value="Unassembled WGS sequence"/>
</dbReference>
<dbReference type="EMBL" id="JBHSHL010000050">
    <property type="protein sequence ID" value="MFC4805411.1"/>
    <property type="molecule type" value="Genomic_DNA"/>
</dbReference>
<reference evidence="2" key="1">
    <citation type="journal article" date="2019" name="Int. J. Syst. Evol. Microbiol.">
        <title>The Global Catalogue of Microorganisms (GCM) 10K type strain sequencing project: providing services to taxonomists for standard genome sequencing and annotation.</title>
        <authorList>
            <consortium name="The Broad Institute Genomics Platform"/>
            <consortium name="The Broad Institute Genome Sequencing Center for Infectious Disease"/>
            <person name="Wu L."/>
            <person name="Ma J."/>
        </authorList>
    </citation>
    <scope>NUCLEOTIDE SEQUENCE [LARGE SCALE GENOMIC DNA]</scope>
    <source>
        <strain evidence="2">CCUG 46385</strain>
    </source>
</reference>
<sequence length="219" mass="25537">MKTAKILKFFRGYGKEAVGKEEIQDIIRNRINVQVCLANLFVLKPTCLFPEERLTTKIGLIDSDVDGEIDMFKKVFNRFSFSKLTDESMFCQVSDVDPFIINTFFELRAGGDINKWLEHFTLREFKDDCKGIVYDKFKYKADKRVEDIELTEKVEAMRSDPYFKYFLDKDINCFGGKITVPGFTLEEIEEDEDIFAFSQMVGSLSVEIIDGYKFLNWMS</sequence>
<name>A0ABV9QNX6_9FIRM</name>
<protein>
    <submittedName>
        <fullName evidence="1">Uncharacterized protein</fullName>
    </submittedName>
</protein>
<evidence type="ECO:0000313" key="2">
    <source>
        <dbReference type="Proteomes" id="UP001595916"/>
    </source>
</evidence>
<proteinExistence type="predicted"/>